<keyword evidence="3 15" id="KW-0547">Nucleotide-binding</keyword>
<evidence type="ECO:0000256" key="14">
    <source>
        <dbReference type="ARBA" id="ARBA00048988"/>
    </source>
</evidence>
<dbReference type="InterPro" id="IPR011545">
    <property type="entry name" value="DEAD/DEAH_box_helicase_dom"/>
</dbReference>
<evidence type="ECO:0000256" key="11">
    <source>
        <dbReference type="ARBA" id="ARBA00023235"/>
    </source>
</evidence>
<dbReference type="SMART" id="SM00487">
    <property type="entry name" value="DEXDc"/>
    <property type="match status" value="1"/>
</dbReference>
<evidence type="ECO:0000256" key="3">
    <source>
        <dbReference type="ARBA" id="ARBA00022741"/>
    </source>
</evidence>
<proteinExistence type="inferred from homology"/>
<dbReference type="PANTHER" id="PTHR47964">
    <property type="entry name" value="ATP-DEPENDENT DNA HELICASE HOMOLOG RECG, CHLOROPLASTIC"/>
    <property type="match status" value="1"/>
</dbReference>
<dbReference type="NCBIfam" id="NF008168">
    <property type="entry name" value="PRK10917.2-2"/>
    <property type="match status" value="1"/>
</dbReference>
<evidence type="ECO:0000256" key="10">
    <source>
        <dbReference type="ARBA" id="ARBA00023204"/>
    </source>
</evidence>
<dbReference type="InterPro" id="IPR012340">
    <property type="entry name" value="NA-bd_OB-fold"/>
</dbReference>
<evidence type="ECO:0000256" key="15">
    <source>
        <dbReference type="RuleBase" id="RU363016"/>
    </source>
</evidence>
<evidence type="ECO:0000256" key="12">
    <source>
        <dbReference type="ARBA" id="ARBA00034617"/>
    </source>
</evidence>
<dbReference type="GO" id="GO:0006310">
    <property type="term" value="P:DNA recombination"/>
    <property type="evidence" value="ECO:0007669"/>
    <property type="project" value="UniProtKB-UniRule"/>
</dbReference>
<keyword evidence="10 15" id="KW-0234">DNA repair</keyword>
<keyword evidence="9 15" id="KW-0233">DNA recombination</keyword>
<evidence type="ECO:0000256" key="9">
    <source>
        <dbReference type="ARBA" id="ARBA00023172"/>
    </source>
</evidence>
<dbReference type="PROSITE" id="PS51192">
    <property type="entry name" value="HELICASE_ATP_BIND_1"/>
    <property type="match status" value="1"/>
</dbReference>
<feature type="domain" description="Helicase ATP-binding" evidence="16">
    <location>
        <begin position="377"/>
        <end position="583"/>
    </location>
</feature>
<keyword evidence="11" id="KW-0413">Isomerase</keyword>
<sequence length="831" mass="92013">MDTRDQIIRLGKCLAVEAKSGYADAGAGGLAAFLERWRGDSNGAAEHPVVEEVLRRLDGYAALPMPERCTRIDRSLEELRALFRAPSTASPAPRAAKNPVPAPTLEPDMLLSAVPGIGPSMARAFARLGLRTVEDMLYHFPHRYDDYSSRDTIASLTLNAEATVVGEIVEIKTFGTRTGREGVNIVLNDDTGVLQVSFFGQKWLSKQLHEGQRIVVSGKVGSFNGRLKIDSPKWEPYREDELTHAGRLVPVHPLTKGLYERNVRTLIKRIVDAAAPRVPDYLPAEVRERARLVPLPRALQQVHFPDDQKQRKLAEYRLGFDEFLFIQLGVLMRKKLWQGEAGYPLRIDETVHAAFLQVLPFSLTGAQERTLQEIFADVRRPIPMARLVQGDVGSGKTVVAAAALVQAIANGFQGALMAPTEILAEQHYRGLKKLLQRVAVPRIKPEPARDDDWKGRVDAEQLHRMAEIKRLLGMTEEEDQGGAGIRVALLTGSLKGKERRRVLEGVAQGEVDLVIGTHALIQEGVQYNSLGLAVIDEQHRFGVEQRERLKGKGHHPHLLVMTATPIPRSLALSIYGDLDASVVDEMPPGRIPIKTRWISKAEVEKAHRHVRKEIAAGRQAFVICPLVEESEKLELASAVETQQYLQHEVFPDLNIGLVHGRMSQAEKDVAMADFRDRTFHILVATAVVEVGIDIPNATVIMILGAERFGLAQLHQFRGRVGRGEHQSYCIVVSDIENEQTQERLSAFEATNDGFALADVDLKLRGPGEFFGRRQSGTPDLKMAELGDIRLLHAARAEAEQILARDPTLEHPEHALLATKVAAFWEGAGEAS</sequence>
<dbReference type="Pfam" id="PF19833">
    <property type="entry name" value="RecG_dom3_C"/>
    <property type="match status" value="1"/>
</dbReference>
<dbReference type="PROSITE" id="PS51194">
    <property type="entry name" value="HELICASE_CTER"/>
    <property type="match status" value="1"/>
</dbReference>
<evidence type="ECO:0000256" key="7">
    <source>
        <dbReference type="ARBA" id="ARBA00022840"/>
    </source>
</evidence>
<comment type="catalytic activity">
    <reaction evidence="12 15">
        <text>Couples ATP hydrolysis with the unwinding of duplex DNA by translocating in the 3'-5' direction.</text>
        <dbReference type="EC" id="5.6.2.4"/>
    </reaction>
</comment>
<evidence type="ECO:0000313" key="18">
    <source>
        <dbReference type="EMBL" id="CAA9242287.1"/>
    </source>
</evidence>
<reference evidence="18" key="1">
    <citation type="submission" date="2020-02" db="EMBL/GenBank/DDBJ databases">
        <authorList>
            <person name="Meier V. D."/>
        </authorList>
    </citation>
    <scope>NUCLEOTIDE SEQUENCE</scope>
    <source>
        <strain evidence="18">AVDCRST_MAG26</strain>
    </source>
</reference>
<dbReference type="EC" id="5.6.2.4" evidence="13 15"/>
<organism evidence="18">
    <name type="scientific">uncultured Chloroflexia bacterium</name>
    <dbReference type="NCBI Taxonomy" id="1672391"/>
    <lineage>
        <taxon>Bacteria</taxon>
        <taxon>Bacillati</taxon>
        <taxon>Chloroflexota</taxon>
        <taxon>Chloroflexia</taxon>
        <taxon>environmental samples</taxon>
    </lineage>
</organism>
<dbReference type="SMART" id="SM00490">
    <property type="entry name" value="HELICc"/>
    <property type="match status" value="1"/>
</dbReference>
<protein>
    <recommendedName>
        <fullName evidence="2 15">ATP-dependent DNA helicase RecG</fullName>
        <ecNumber evidence="13 15">5.6.2.4</ecNumber>
    </recommendedName>
</protein>
<evidence type="ECO:0000256" key="4">
    <source>
        <dbReference type="ARBA" id="ARBA00022763"/>
    </source>
</evidence>
<dbReference type="InterPro" id="IPR004609">
    <property type="entry name" value="ATP-dep_DNA_helicase_RecG"/>
</dbReference>
<dbReference type="Gene3D" id="2.40.50.140">
    <property type="entry name" value="Nucleic acid-binding proteins"/>
    <property type="match status" value="1"/>
</dbReference>
<gene>
    <name evidence="18" type="ORF">AVDCRST_MAG26-1504</name>
</gene>
<name>A0A6J4I4I8_9CHLR</name>
<evidence type="ECO:0000256" key="2">
    <source>
        <dbReference type="ARBA" id="ARBA00017846"/>
    </source>
</evidence>
<keyword evidence="7 15" id="KW-0067">ATP-binding</keyword>
<keyword evidence="5 15" id="KW-0378">Hydrolase</keyword>
<evidence type="ECO:0000259" key="16">
    <source>
        <dbReference type="PROSITE" id="PS51192"/>
    </source>
</evidence>
<dbReference type="CDD" id="cd17992">
    <property type="entry name" value="DEXHc_RecG"/>
    <property type="match status" value="1"/>
</dbReference>
<dbReference type="NCBIfam" id="TIGR00643">
    <property type="entry name" value="recG"/>
    <property type="match status" value="1"/>
</dbReference>
<evidence type="ECO:0000256" key="6">
    <source>
        <dbReference type="ARBA" id="ARBA00022806"/>
    </source>
</evidence>
<comment type="similarity">
    <text evidence="1 15">Belongs to the helicase family. RecG subfamily.</text>
</comment>
<dbReference type="GO" id="GO:0043138">
    <property type="term" value="F:3'-5' DNA helicase activity"/>
    <property type="evidence" value="ECO:0007669"/>
    <property type="project" value="UniProtKB-EC"/>
</dbReference>
<dbReference type="GO" id="GO:0005524">
    <property type="term" value="F:ATP binding"/>
    <property type="evidence" value="ECO:0007669"/>
    <property type="project" value="UniProtKB-KW"/>
</dbReference>
<comment type="catalytic activity">
    <reaction evidence="14 15">
        <text>ATP + H2O = ADP + phosphate + H(+)</text>
        <dbReference type="Rhea" id="RHEA:13065"/>
        <dbReference type="ChEBI" id="CHEBI:15377"/>
        <dbReference type="ChEBI" id="CHEBI:15378"/>
        <dbReference type="ChEBI" id="CHEBI:30616"/>
        <dbReference type="ChEBI" id="CHEBI:43474"/>
        <dbReference type="ChEBI" id="CHEBI:456216"/>
        <dbReference type="EC" id="5.6.2.4"/>
    </reaction>
</comment>
<evidence type="ECO:0000256" key="13">
    <source>
        <dbReference type="ARBA" id="ARBA00034808"/>
    </source>
</evidence>
<evidence type="ECO:0000259" key="17">
    <source>
        <dbReference type="PROSITE" id="PS51194"/>
    </source>
</evidence>
<keyword evidence="4 15" id="KW-0227">DNA damage</keyword>
<dbReference type="GO" id="GO:0016787">
    <property type="term" value="F:hydrolase activity"/>
    <property type="evidence" value="ECO:0007669"/>
    <property type="project" value="UniProtKB-KW"/>
</dbReference>
<dbReference type="GO" id="GO:0003677">
    <property type="term" value="F:DNA binding"/>
    <property type="evidence" value="ECO:0007669"/>
    <property type="project" value="UniProtKB-KW"/>
</dbReference>
<dbReference type="SUPFAM" id="SSF50249">
    <property type="entry name" value="Nucleic acid-binding proteins"/>
    <property type="match status" value="1"/>
</dbReference>
<feature type="domain" description="Helicase C-terminal" evidence="17">
    <location>
        <begin position="602"/>
        <end position="767"/>
    </location>
</feature>
<dbReference type="AlphaFoldDB" id="A0A6J4I4I8"/>
<keyword evidence="8" id="KW-0238">DNA-binding</keyword>
<dbReference type="InterPro" id="IPR047112">
    <property type="entry name" value="RecG/Mfd"/>
</dbReference>
<dbReference type="GO" id="GO:0006281">
    <property type="term" value="P:DNA repair"/>
    <property type="evidence" value="ECO:0007669"/>
    <property type="project" value="UniProtKB-UniRule"/>
</dbReference>
<dbReference type="Pfam" id="PF00270">
    <property type="entry name" value="DEAD"/>
    <property type="match status" value="2"/>
</dbReference>
<evidence type="ECO:0000256" key="1">
    <source>
        <dbReference type="ARBA" id="ARBA00007504"/>
    </source>
</evidence>
<keyword evidence="6 15" id="KW-0347">Helicase</keyword>
<dbReference type="InterPro" id="IPR033454">
    <property type="entry name" value="RecG_wedge"/>
</dbReference>
<dbReference type="EMBL" id="CADCTK010000350">
    <property type="protein sequence ID" value="CAA9242287.1"/>
    <property type="molecule type" value="Genomic_DNA"/>
</dbReference>
<dbReference type="SUPFAM" id="SSF52540">
    <property type="entry name" value="P-loop containing nucleoside triphosphate hydrolases"/>
    <property type="match status" value="2"/>
</dbReference>
<dbReference type="PANTHER" id="PTHR47964:SF1">
    <property type="entry name" value="ATP-DEPENDENT DNA HELICASE HOMOLOG RECG, CHLOROPLASTIC"/>
    <property type="match status" value="1"/>
</dbReference>
<dbReference type="InterPro" id="IPR001650">
    <property type="entry name" value="Helicase_C-like"/>
</dbReference>
<dbReference type="InterPro" id="IPR027417">
    <property type="entry name" value="P-loop_NTPase"/>
</dbReference>
<accession>A0A6J4I4I8</accession>
<dbReference type="Pfam" id="PF00271">
    <property type="entry name" value="Helicase_C"/>
    <property type="match status" value="1"/>
</dbReference>
<comment type="function">
    <text evidence="15">Plays a critical role in recombination and DNA repair. Helps process Holliday junction intermediates to mature products by catalyzing branch migration. Has replication fork regression activity, unwinds stalled or blocked replication forks to make a HJ that can be resolved. Has a DNA unwinding activity characteristic of a DNA helicase with 3'-5' polarity.</text>
</comment>
<evidence type="ECO:0000256" key="8">
    <source>
        <dbReference type="ARBA" id="ARBA00023125"/>
    </source>
</evidence>
<dbReference type="Gene3D" id="3.40.50.300">
    <property type="entry name" value="P-loop containing nucleotide triphosphate hydrolases"/>
    <property type="match status" value="2"/>
</dbReference>
<dbReference type="Pfam" id="PF17191">
    <property type="entry name" value="RecG_wedge"/>
    <property type="match status" value="1"/>
</dbReference>
<dbReference type="CDD" id="cd04488">
    <property type="entry name" value="RecG_wedge_OBF"/>
    <property type="match status" value="1"/>
</dbReference>
<evidence type="ECO:0000256" key="5">
    <source>
        <dbReference type="ARBA" id="ARBA00022801"/>
    </source>
</evidence>
<dbReference type="InterPro" id="IPR014001">
    <property type="entry name" value="Helicase_ATP-bd"/>
</dbReference>
<dbReference type="InterPro" id="IPR045562">
    <property type="entry name" value="RecG_dom3_C"/>
</dbReference>